<dbReference type="SUPFAM" id="SSF53335">
    <property type="entry name" value="S-adenosyl-L-methionine-dependent methyltransferases"/>
    <property type="match status" value="1"/>
</dbReference>
<dbReference type="AlphaFoldDB" id="A0AAV9URY7"/>
<dbReference type="Gene3D" id="3.40.50.150">
    <property type="entry name" value="Vaccinia Virus protein VP39"/>
    <property type="match status" value="1"/>
</dbReference>
<feature type="compositionally biased region" description="Basic residues" evidence="1">
    <location>
        <begin position="275"/>
        <end position="284"/>
    </location>
</feature>
<dbReference type="InterPro" id="IPR029063">
    <property type="entry name" value="SAM-dependent_MTases_sf"/>
</dbReference>
<sequence>MNPSCPSEFLPGNIFSFYSYYLNHHHQFSIVPAVDFCPASPLAMPTPLSEQGNHEFWKTATSSYDSLDWQKKLTGQIRAFIQRQDTWLALSSPPATEVKLLDYACGPGVVSLSLLPYTTKIVALDVNPHQVAEYNRRSLGSSYPPSLIRAEEGDLFLADPKDTPEKFSGGEYNNFDYAICSAALHHVDNPALGVQRLAERLKDGGRVVIIEFLARDLNALGEGSMVSPAEAGTEEERLKMNEEYRSRSHDNTHMKDFQKDFLEAGKQHGIYHGQGHSHNHKQHHHEHDHSHGSEEGGKKHRHGPHGFTLAQMEGWFKDAGLSEVKSVILDEKIEIMGFGDFEGFMTVGVKSA</sequence>
<feature type="region of interest" description="Disordered" evidence="1">
    <location>
        <begin position="273"/>
        <end position="306"/>
    </location>
</feature>
<reference evidence="2 3" key="1">
    <citation type="submission" date="2019-10" db="EMBL/GenBank/DDBJ databases">
        <authorList>
            <person name="Palmer J.M."/>
        </authorList>
    </citation>
    <scope>NUCLEOTIDE SEQUENCE [LARGE SCALE GENOMIC DNA]</scope>
    <source>
        <strain evidence="2 3">TWF730</strain>
    </source>
</reference>
<organism evidence="2 3">
    <name type="scientific">Orbilia blumenaviensis</name>
    <dbReference type="NCBI Taxonomy" id="1796055"/>
    <lineage>
        <taxon>Eukaryota</taxon>
        <taxon>Fungi</taxon>
        <taxon>Dikarya</taxon>
        <taxon>Ascomycota</taxon>
        <taxon>Pezizomycotina</taxon>
        <taxon>Orbiliomycetes</taxon>
        <taxon>Orbiliales</taxon>
        <taxon>Orbiliaceae</taxon>
        <taxon>Orbilia</taxon>
    </lineage>
</organism>
<dbReference type="PANTHER" id="PTHR43591:SF108">
    <property type="entry name" value="S-ADENOSYL-L-METHIONINE-DEPENDENT METHYLTRANSFERASE"/>
    <property type="match status" value="1"/>
</dbReference>
<evidence type="ECO:0008006" key="4">
    <source>
        <dbReference type="Google" id="ProtNLM"/>
    </source>
</evidence>
<dbReference type="Proteomes" id="UP001373714">
    <property type="component" value="Unassembled WGS sequence"/>
</dbReference>
<protein>
    <recommendedName>
        <fullName evidence="4">S-adenosyl-L-methionine-dependent methyltransferase</fullName>
    </recommendedName>
</protein>
<dbReference type="Pfam" id="PF13489">
    <property type="entry name" value="Methyltransf_23"/>
    <property type="match status" value="1"/>
</dbReference>
<accession>A0AAV9URY7</accession>
<comment type="caution">
    <text evidence="2">The sequence shown here is derived from an EMBL/GenBank/DDBJ whole genome shotgun (WGS) entry which is preliminary data.</text>
</comment>
<gene>
    <name evidence="2" type="ORF">TWF730_010523</name>
</gene>
<keyword evidence="3" id="KW-1185">Reference proteome</keyword>
<name>A0AAV9URY7_9PEZI</name>
<evidence type="ECO:0000256" key="1">
    <source>
        <dbReference type="SAM" id="MobiDB-lite"/>
    </source>
</evidence>
<dbReference type="PANTHER" id="PTHR43591">
    <property type="entry name" value="METHYLTRANSFERASE"/>
    <property type="match status" value="1"/>
</dbReference>
<feature type="compositionally biased region" description="Basic and acidic residues" evidence="1">
    <location>
        <begin position="285"/>
        <end position="297"/>
    </location>
</feature>
<dbReference type="EMBL" id="JAVHNS010000008">
    <property type="protein sequence ID" value="KAK6346192.1"/>
    <property type="molecule type" value="Genomic_DNA"/>
</dbReference>
<evidence type="ECO:0000313" key="3">
    <source>
        <dbReference type="Proteomes" id="UP001373714"/>
    </source>
</evidence>
<dbReference type="CDD" id="cd02440">
    <property type="entry name" value="AdoMet_MTases"/>
    <property type="match status" value="1"/>
</dbReference>
<proteinExistence type="predicted"/>
<evidence type="ECO:0000313" key="2">
    <source>
        <dbReference type="EMBL" id="KAK6346192.1"/>
    </source>
</evidence>